<feature type="signal peptide" evidence="1">
    <location>
        <begin position="1"/>
        <end position="19"/>
    </location>
</feature>
<protein>
    <submittedName>
        <fullName evidence="2">Uncharacterized protein</fullName>
    </submittedName>
</protein>
<dbReference type="AlphaFoldDB" id="A0A8H5GC83"/>
<comment type="caution">
    <text evidence="2">The sequence shown here is derived from an EMBL/GenBank/DDBJ whole genome shotgun (WGS) entry which is preliminary data.</text>
</comment>
<gene>
    <name evidence="2" type="ORF">D9756_002094</name>
</gene>
<evidence type="ECO:0000313" key="3">
    <source>
        <dbReference type="Proteomes" id="UP000559027"/>
    </source>
</evidence>
<proteinExistence type="predicted"/>
<name>A0A8H5GC83_9AGAR</name>
<reference evidence="2 3" key="1">
    <citation type="journal article" date="2020" name="ISME J.">
        <title>Uncovering the hidden diversity of litter-decomposition mechanisms in mushroom-forming fungi.</title>
        <authorList>
            <person name="Floudas D."/>
            <person name="Bentzer J."/>
            <person name="Ahren D."/>
            <person name="Johansson T."/>
            <person name="Persson P."/>
            <person name="Tunlid A."/>
        </authorList>
    </citation>
    <scope>NUCLEOTIDE SEQUENCE [LARGE SCALE GENOMIC DNA]</scope>
    <source>
        <strain evidence="2 3">CBS 146.42</strain>
    </source>
</reference>
<keyword evidence="3" id="KW-1185">Reference proteome</keyword>
<feature type="chain" id="PRO_5034780754" evidence="1">
    <location>
        <begin position="20"/>
        <end position="130"/>
    </location>
</feature>
<dbReference type="EMBL" id="JAACJO010000002">
    <property type="protein sequence ID" value="KAF5362055.1"/>
    <property type="molecule type" value="Genomic_DNA"/>
</dbReference>
<dbReference type="Proteomes" id="UP000559027">
    <property type="component" value="Unassembled WGS sequence"/>
</dbReference>
<evidence type="ECO:0000313" key="2">
    <source>
        <dbReference type="EMBL" id="KAF5362055.1"/>
    </source>
</evidence>
<dbReference type="OrthoDB" id="10458025at2759"/>
<evidence type="ECO:0000256" key="1">
    <source>
        <dbReference type="SAM" id="SignalP"/>
    </source>
</evidence>
<keyword evidence="1" id="KW-0732">Signal</keyword>
<sequence>MRFSIVAAALISLVSSVIATNPSTQFINNDHPYQCRRFNKVNWRKFETNKKSVAFLVKDRRGNTIHQQDVNARDGSADVMFPETFERFVRFFLVDVQTSVVFAEGEEVSIDCPTKRDGDFAGGDVENNFN</sequence>
<organism evidence="2 3">
    <name type="scientific">Leucocoprinus leucothites</name>
    <dbReference type="NCBI Taxonomy" id="201217"/>
    <lineage>
        <taxon>Eukaryota</taxon>
        <taxon>Fungi</taxon>
        <taxon>Dikarya</taxon>
        <taxon>Basidiomycota</taxon>
        <taxon>Agaricomycotina</taxon>
        <taxon>Agaricomycetes</taxon>
        <taxon>Agaricomycetidae</taxon>
        <taxon>Agaricales</taxon>
        <taxon>Agaricineae</taxon>
        <taxon>Agaricaceae</taxon>
        <taxon>Leucocoprinus</taxon>
    </lineage>
</organism>
<accession>A0A8H5GC83</accession>